<sequence>MTSSARTTRRHIDLSTVTPSQLDLSPSHLDKLRADLSQASTHLKHLTETIIAPEDLSALNERLDGIEADMETLRLVREMTDALRVTVCERELGRARRRVVCPLPVAESYASGVAGAQSGQTEGMLCRPKNYRRAKLCGSAGSAGEVG</sequence>
<evidence type="ECO:0000313" key="2">
    <source>
        <dbReference type="EMBL" id="EJT47404.1"/>
    </source>
</evidence>
<feature type="coiled-coil region" evidence="1">
    <location>
        <begin position="29"/>
        <end position="76"/>
    </location>
</feature>
<name>J6ES95_TRIAS</name>
<dbReference type="KEGG" id="tasa:A1Q1_03805"/>
<dbReference type="AlphaFoldDB" id="J6ES95"/>
<evidence type="ECO:0000256" key="1">
    <source>
        <dbReference type="SAM" id="Coils"/>
    </source>
</evidence>
<dbReference type="Proteomes" id="UP000002748">
    <property type="component" value="Unassembled WGS sequence"/>
</dbReference>
<protein>
    <submittedName>
        <fullName evidence="2">Uncharacterized protein</fullName>
    </submittedName>
</protein>
<comment type="caution">
    <text evidence="2">The sequence shown here is derived from an EMBL/GenBank/DDBJ whole genome shotgun (WGS) entry which is preliminary data.</text>
</comment>
<dbReference type="EMBL" id="ALBS01000252">
    <property type="protein sequence ID" value="EJT47404.1"/>
    <property type="molecule type" value="Genomic_DNA"/>
</dbReference>
<evidence type="ECO:0000313" key="3">
    <source>
        <dbReference type="Proteomes" id="UP000002748"/>
    </source>
</evidence>
<organism evidence="2 3">
    <name type="scientific">Trichosporon asahii var. asahii (strain ATCC 90039 / CBS 2479 / JCM 2466 / KCTC 7840 / NBRC 103889/ NCYC 2677 / UAMH 7654)</name>
    <name type="common">Yeast</name>
    <dbReference type="NCBI Taxonomy" id="1186058"/>
    <lineage>
        <taxon>Eukaryota</taxon>
        <taxon>Fungi</taxon>
        <taxon>Dikarya</taxon>
        <taxon>Basidiomycota</taxon>
        <taxon>Agaricomycotina</taxon>
        <taxon>Tremellomycetes</taxon>
        <taxon>Trichosporonales</taxon>
        <taxon>Trichosporonaceae</taxon>
        <taxon>Trichosporon</taxon>
    </lineage>
</organism>
<reference evidence="2 3" key="1">
    <citation type="journal article" date="2012" name="Eukaryot. Cell">
        <title>Draft genome sequence of CBS 2479, the standard type strain of Trichosporon asahii.</title>
        <authorList>
            <person name="Yang R.Y."/>
            <person name="Li H.T."/>
            <person name="Zhu H."/>
            <person name="Zhou G.P."/>
            <person name="Wang M."/>
            <person name="Wang L."/>
        </authorList>
    </citation>
    <scope>NUCLEOTIDE SEQUENCE [LARGE SCALE GENOMIC DNA]</scope>
    <source>
        <strain evidence="3">ATCC 90039 / CBS 2479 / JCM 2466 / KCTC 7840 / NCYC 2677 / UAMH 7654</strain>
    </source>
</reference>
<dbReference type="HOGENOM" id="CLU_1769395_0_0_1"/>
<dbReference type="RefSeq" id="XP_014178610.1">
    <property type="nucleotide sequence ID" value="XM_014323135.1"/>
</dbReference>
<dbReference type="GeneID" id="25987318"/>
<dbReference type="VEuPathDB" id="FungiDB:A1Q1_03805"/>
<accession>J6ES95</accession>
<gene>
    <name evidence="2" type="ORF">A1Q1_03805</name>
</gene>
<keyword evidence="1" id="KW-0175">Coiled coil</keyword>
<proteinExistence type="predicted"/>